<gene>
    <name evidence="7" type="ORF">JD844_005760</name>
</gene>
<dbReference type="Gene3D" id="2.10.60.10">
    <property type="entry name" value="CD59"/>
    <property type="match status" value="2"/>
</dbReference>
<reference evidence="7 8" key="1">
    <citation type="journal article" date="2022" name="Gigascience">
        <title>A chromosome-level genome assembly and annotation of the desert horned lizard, Phrynosoma platyrhinos, provides insight into chromosomal rearrangements among reptiles.</title>
        <authorList>
            <person name="Koochekian N."/>
            <person name="Ascanio A."/>
            <person name="Farleigh K."/>
            <person name="Card D.C."/>
            <person name="Schield D.R."/>
            <person name="Castoe T.A."/>
            <person name="Jezkova T."/>
        </authorList>
    </citation>
    <scope>NUCLEOTIDE SEQUENCE [LARGE SCALE GENOMIC DNA]</scope>
    <source>
        <strain evidence="7">NK-2021</strain>
    </source>
</reference>
<dbReference type="InterPro" id="IPR045860">
    <property type="entry name" value="Snake_toxin-like_sf"/>
</dbReference>
<dbReference type="Pfam" id="PF02988">
    <property type="entry name" value="PLA2_inh"/>
    <property type="match status" value="1"/>
</dbReference>
<dbReference type="CDD" id="cd23572">
    <property type="entry name" value="TFP_LU_ECD_PINLYP_rpt2"/>
    <property type="match status" value="1"/>
</dbReference>
<comment type="caution">
    <text evidence="7">The sequence shown here is derived from an EMBL/GenBank/DDBJ whole genome shotgun (WGS) entry which is preliminary data.</text>
</comment>
<comment type="subcellular location">
    <subcellularLocation>
        <location evidence="1">Secreted</location>
    </subcellularLocation>
</comment>
<dbReference type="EMBL" id="JAIPUX010000035">
    <property type="protein sequence ID" value="KAH0631434.1"/>
    <property type="molecule type" value="Genomic_DNA"/>
</dbReference>
<dbReference type="SUPFAM" id="SSF57302">
    <property type="entry name" value="Snake toxin-like"/>
    <property type="match status" value="2"/>
</dbReference>
<evidence type="ECO:0000256" key="1">
    <source>
        <dbReference type="ARBA" id="ARBA00004613"/>
    </source>
</evidence>
<protein>
    <recommendedName>
        <fullName evidence="6">Phospholipase A2 inhibitor N-terminal domain-containing protein</fullName>
    </recommendedName>
</protein>
<dbReference type="InterPro" id="IPR050918">
    <property type="entry name" value="CNF-like_PLA2_Inhibitor"/>
</dbReference>
<name>A0ABQ7TP05_PHRPL</name>
<evidence type="ECO:0000256" key="3">
    <source>
        <dbReference type="ARBA" id="ARBA00022525"/>
    </source>
</evidence>
<proteinExistence type="inferred from homology"/>
<dbReference type="InterPro" id="IPR004126">
    <property type="entry name" value="PLipase_A2_inh_N"/>
</dbReference>
<sequence>MLQGLPLLMHLLTLYCFTTGILLFLSNKGLSLNCEICSSTDYNCNGTVHDCLPLLDTCTIVQSESTLEKHAVIKRCTQAHICNENITIVNLGEGGMIATKFSCCNDKKCTKPVLPLPPMNTTFNGKHCPVCFSFWNTKCRPKGMVDCLGDQDYCLVIYGTGDAGSPGIAAEPGNKVVTSNISIQGCANKAFCDIFHEGIVQLATLTIAGGGACELAPDMDNHAPGLLEPFLPVLAGLLLVKIIV</sequence>
<organism evidence="7 8">
    <name type="scientific">Phrynosoma platyrhinos</name>
    <name type="common">Desert horned lizard</name>
    <dbReference type="NCBI Taxonomy" id="52577"/>
    <lineage>
        <taxon>Eukaryota</taxon>
        <taxon>Metazoa</taxon>
        <taxon>Chordata</taxon>
        <taxon>Craniata</taxon>
        <taxon>Vertebrata</taxon>
        <taxon>Euteleostomi</taxon>
        <taxon>Lepidosauria</taxon>
        <taxon>Squamata</taxon>
        <taxon>Bifurcata</taxon>
        <taxon>Unidentata</taxon>
        <taxon>Episquamata</taxon>
        <taxon>Toxicofera</taxon>
        <taxon>Iguania</taxon>
        <taxon>Phrynosomatidae</taxon>
        <taxon>Phrynosomatinae</taxon>
        <taxon>Phrynosoma</taxon>
    </lineage>
</organism>
<evidence type="ECO:0000256" key="2">
    <source>
        <dbReference type="ARBA" id="ARBA00006570"/>
    </source>
</evidence>
<keyword evidence="4" id="KW-0593">Phospholipase A2 inhibitor</keyword>
<accession>A0ABQ7TP05</accession>
<evidence type="ECO:0000313" key="7">
    <source>
        <dbReference type="EMBL" id="KAH0631434.1"/>
    </source>
</evidence>
<keyword evidence="3" id="KW-0964">Secreted</keyword>
<evidence type="ECO:0000256" key="4">
    <source>
        <dbReference type="ARBA" id="ARBA00023005"/>
    </source>
</evidence>
<keyword evidence="5" id="KW-1015">Disulfide bond</keyword>
<dbReference type="CDD" id="cd23588">
    <property type="entry name" value="TFP_LU_ECD_PLIG"/>
    <property type="match status" value="1"/>
</dbReference>
<feature type="domain" description="Phospholipase A2 inhibitor N-terminal" evidence="6">
    <location>
        <begin position="33"/>
        <end position="110"/>
    </location>
</feature>
<dbReference type="PANTHER" id="PTHR20914">
    <property type="entry name" value="LY6/PLAUR DOMAIN-CONTAINING PROTEIN 8"/>
    <property type="match status" value="1"/>
</dbReference>
<evidence type="ECO:0000313" key="8">
    <source>
        <dbReference type="Proteomes" id="UP000826234"/>
    </source>
</evidence>
<evidence type="ECO:0000256" key="5">
    <source>
        <dbReference type="ARBA" id="ARBA00023157"/>
    </source>
</evidence>
<evidence type="ECO:0000259" key="6">
    <source>
        <dbReference type="Pfam" id="PF02988"/>
    </source>
</evidence>
<comment type="similarity">
    <text evidence="2">Belongs to the CNF-like-inhibitor family.</text>
</comment>
<keyword evidence="8" id="KW-1185">Reference proteome</keyword>
<dbReference type="Proteomes" id="UP000826234">
    <property type="component" value="Unassembled WGS sequence"/>
</dbReference>
<dbReference type="PANTHER" id="PTHR20914:SF30">
    <property type="entry name" value="LY6_PLAUR DOMAIN CONTAINING 9"/>
    <property type="match status" value="1"/>
</dbReference>